<evidence type="ECO:0000313" key="3">
    <source>
        <dbReference type="EMBL" id="KAF2869429.1"/>
    </source>
</evidence>
<gene>
    <name evidence="3" type="ORF">BDV95DRAFT_99443</name>
</gene>
<evidence type="ECO:0000313" key="4">
    <source>
        <dbReference type="Proteomes" id="UP000481861"/>
    </source>
</evidence>
<dbReference type="OrthoDB" id="5597238at2759"/>
<evidence type="ECO:0008006" key="5">
    <source>
        <dbReference type="Google" id="ProtNLM"/>
    </source>
</evidence>
<keyword evidence="4" id="KW-1185">Reference proteome</keyword>
<accession>A0A7C8I2W4</accession>
<comment type="caution">
    <text evidence="3">The sequence shown here is derived from an EMBL/GenBank/DDBJ whole genome shotgun (WGS) entry which is preliminary data.</text>
</comment>
<evidence type="ECO:0000256" key="1">
    <source>
        <dbReference type="SAM" id="MobiDB-lite"/>
    </source>
</evidence>
<reference evidence="3 4" key="1">
    <citation type="submission" date="2020-01" db="EMBL/GenBank/DDBJ databases">
        <authorList>
            <consortium name="DOE Joint Genome Institute"/>
            <person name="Haridas S."/>
            <person name="Albert R."/>
            <person name="Binder M."/>
            <person name="Bloem J."/>
            <person name="Labutti K."/>
            <person name="Salamov A."/>
            <person name="Andreopoulos B."/>
            <person name="Baker S.E."/>
            <person name="Barry K."/>
            <person name="Bills G."/>
            <person name="Bluhm B.H."/>
            <person name="Cannon C."/>
            <person name="Castanera R."/>
            <person name="Culley D.E."/>
            <person name="Daum C."/>
            <person name="Ezra D."/>
            <person name="Gonzalez J.B."/>
            <person name="Henrissat B."/>
            <person name="Kuo A."/>
            <person name="Liang C."/>
            <person name="Lipzen A."/>
            <person name="Lutzoni F."/>
            <person name="Magnuson J."/>
            <person name="Mondo S."/>
            <person name="Nolan M."/>
            <person name="Ohm R."/>
            <person name="Pangilinan J."/>
            <person name="Park H.-J.H."/>
            <person name="Ramirez L."/>
            <person name="Alfaro M."/>
            <person name="Sun H."/>
            <person name="Tritt A."/>
            <person name="Yoshinaga Y."/>
            <person name="Zwiers L.-H.L."/>
            <person name="Turgeon B.G."/>
            <person name="Goodwin S.B."/>
            <person name="Spatafora J.W."/>
            <person name="Crous P.W."/>
            <person name="Grigoriev I.V."/>
        </authorList>
    </citation>
    <scope>NUCLEOTIDE SEQUENCE [LARGE SCALE GENOMIC DNA]</scope>
    <source>
        <strain evidence="3 4">CBS 611.86</strain>
    </source>
</reference>
<evidence type="ECO:0000256" key="2">
    <source>
        <dbReference type="SAM" id="SignalP"/>
    </source>
</evidence>
<feature type="signal peptide" evidence="2">
    <location>
        <begin position="1"/>
        <end position="16"/>
    </location>
</feature>
<dbReference type="EMBL" id="JAADJZ010000016">
    <property type="protein sequence ID" value="KAF2869429.1"/>
    <property type="molecule type" value="Genomic_DNA"/>
</dbReference>
<feature type="chain" id="PRO_5028974192" description="Extracellular membrane protein CFEM domain-containing protein" evidence="2">
    <location>
        <begin position="17"/>
        <end position="162"/>
    </location>
</feature>
<dbReference type="AlphaFoldDB" id="A0A7C8I2W4"/>
<feature type="region of interest" description="Disordered" evidence="1">
    <location>
        <begin position="119"/>
        <end position="145"/>
    </location>
</feature>
<name>A0A7C8I2W4_9PLEO</name>
<protein>
    <recommendedName>
        <fullName evidence="5">Extracellular membrane protein CFEM domain-containing protein</fullName>
    </recommendedName>
</protein>
<keyword evidence="2" id="KW-0732">Signal</keyword>
<dbReference type="Proteomes" id="UP000481861">
    <property type="component" value="Unassembled WGS sequence"/>
</dbReference>
<organism evidence="3 4">
    <name type="scientific">Massariosphaeria phaeospora</name>
    <dbReference type="NCBI Taxonomy" id="100035"/>
    <lineage>
        <taxon>Eukaryota</taxon>
        <taxon>Fungi</taxon>
        <taxon>Dikarya</taxon>
        <taxon>Ascomycota</taxon>
        <taxon>Pezizomycotina</taxon>
        <taxon>Dothideomycetes</taxon>
        <taxon>Pleosporomycetidae</taxon>
        <taxon>Pleosporales</taxon>
        <taxon>Pleosporales incertae sedis</taxon>
        <taxon>Massariosphaeria</taxon>
    </lineage>
</organism>
<proteinExistence type="predicted"/>
<sequence>MKYSTVLLSFVVGAFAIPQDASITSAPAAAASGNLTPSQSCAIACTPGDVTCQAACLGIARPNESQVIGTNECAAKCDQGDGSPEATQKFSDCVQGCIGSLFPSSQTVPLGQQASNAASQVASNKAQPTGTDAAAGTAGASTGWSSSDLRIVKPNSIVVDVR</sequence>